<evidence type="ECO:0000313" key="9">
    <source>
        <dbReference type="Proteomes" id="UP000605846"/>
    </source>
</evidence>
<feature type="domain" description="UDENN FLCN/SMCR8-type" evidence="7">
    <location>
        <begin position="27"/>
        <end position="772"/>
    </location>
</feature>
<dbReference type="InterPro" id="IPR037521">
    <property type="entry name" value="FLCN/SMCR8_DENN"/>
</dbReference>
<evidence type="ECO:0000256" key="6">
    <source>
        <dbReference type="SAM" id="MobiDB-lite"/>
    </source>
</evidence>
<dbReference type="PANTHER" id="PTHR31334:SF1">
    <property type="entry name" value="GUANINE NUCLEOTIDE EXCHANGE PROTEIN SMCR8"/>
    <property type="match status" value="1"/>
</dbReference>
<evidence type="ECO:0000259" key="7">
    <source>
        <dbReference type="PROSITE" id="PS51834"/>
    </source>
</evidence>
<evidence type="ECO:0000313" key="8">
    <source>
        <dbReference type="EMBL" id="KAF7724142.1"/>
    </source>
</evidence>
<keyword evidence="2" id="KW-0963">Cytoplasm</keyword>
<accession>A0A8H7BTX2</accession>
<dbReference type="AlphaFoldDB" id="A0A8H7BTX2"/>
<dbReference type="GO" id="GO:0005737">
    <property type="term" value="C:cytoplasm"/>
    <property type="evidence" value="ECO:0007669"/>
    <property type="project" value="UniProtKB-SubCell"/>
</dbReference>
<dbReference type="Proteomes" id="UP000605846">
    <property type="component" value="Unassembled WGS sequence"/>
</dbReference>
<feature type="region of interest" description="Disordered" evidence="6">
    <location>
        <begin position="771"/>
        <end position="790"/>
    </location>
</feature>
<protein>
    <submittedName>
        <fullName evidence="8">Guanine nucleotide exchange protein smcr8</fullName>
    </submittedName>
</protein>
<sequence length="962" mass="109221">MSQQDQPSRPSFQPVKLDTLFGDNDSSDDLNGCRDFVLICEFSEMEGPLPLAVVTDSAYLDLKHYGTPEVNLTLMHELSTMGLARFNFNALALRVVSADRGVDEQFGFENGGNFHDISTAQQLQGEGKNANPWMFSIPDDTQMYFTDPENKFFIFTHHLTLFDINARGYVHPVALSYVTHDSEKIIFRFEEFMEQFSEVSRLMKKGNFANFALDLKRRLFDLEYTEQILKDRTILSQKQNCQNMSVDAVQQAVAITKLMLDTVESNATQTSREKVSERVTSETFVESPSPYETAKEQQQQLSRRIPRKQKYLSNFGRLSGKPHAPKYVETLHPVAHFERKLRTLAQLCEDPDIDINPDGTQYSLPQATVIPLASVLEPQLAQLSLSKKKKSTTSSIHDMYAEAIQCIMGVLKYLGRDSVALDVEEEEELFLGKSKYSVSVHFLLMYAFKEPSFEAISIGRTFILNMDNPRPRGQEPISNESIQSNNCTYINNTGDSSQSMSSSYTSRQKQDTHQKNTAGRFNNDDFFPIFSESSLLSKVNQKRESRSLLDVLKSLRHLLCHIIFSLMTGRPVIVVGKTQSKSRVEEIVETLSLFLPGHSRHRHSIARWFTDCKLTEDQLSSIKLVGTTVDNVDMSVHRLEISYLDVDANDSKGDLVTSPLYLDGIWINQIVDHLRFFSVSEFVAVIIIEYILMASKSDQAYLAYVHTVFATMALKAYIYRHMYVGEDEIFDGIDIGESTSKGYTSESSLDGNGLSRTWSVRRVMNYLKRIEEREQRSEKPTSTVTTPVSESLPSSLHAQILKRFQIDLANSPEEEDNLSDENEATVTLQSVNEQPTSLLDFNWYPPSVLDPDIHRRPSESFSECSSSATNYFQDRDISSDNEEEDLSSGSSKDSLCEENPISEQLCRGSQPEDLGSDGLSSNERRGRRFLQEKLDVYGDDQTIIVHMQENLTLFVVYGYVER</sequence>
<feature type="region of interest" description="Disordered" evidence="6">
    <location>
        <begin position="469"/>
        <end position="520"/>
    </location>
</feature>
<comment type="subcellular location">
    <subcellularLocation>
        <location evidence="1">Cytoplasm</location>
    </subcellularLocation>
</comment>
<dbReference type="PANTHER" id="PTHR31334">
    <property type="entry name" value="SMITH-MAGENIS SYNDROME REGION GENE 8 PROTEIN"/>
    <property type="match status" value="1"/>
</dbReference>
<evidence type="ECO:0000256" key="2">
    <source>
        <dbReference type="ARBA" id="ARBA00022490"/>
    </source>
</evidence>
<feature type="compositionally biased region" description="Polar residues" evidence="6">
    <location>
        <begin position="476"/>
        <end position="495"/>
    </location>
</feature>
<comment type="similarity">
    <text evidence="5">Belongs to the SMCR8 family.</text>
</comment>
<name>A0A8H7BTX2_9FUNG</name>
<feature type="region of interest" description="Disordered" evidence="6">
    <location>
        <begin position="269"/>
        <end position="303"/>
    </location>
</feature>
<feature type="compositionally biased region" description="Basic and acidic residues" evidence="6">
    <location>
        <begin position="271"/>
        <end position="280"/>
    </location>
</feature>
<feature type="compositionally biased region" description="Low complexity" evidence="6">
    <location>
        <begin position="780"/>
        <end position="790"/>
    </location>
</feature>
<organism evidence="8 9">
    <name type="scientific">Apophysomyces ossiformis</name>
    <dbReference type="NCBI Taxonomy" id="679940"/>
    <lineage>
        <taxon>Eukaryota</taxon>
        <taxon>Fungi</taxon>
        <taxon>Fungi incertae sedis</taxon>
        <taxon>Mucoromycota</taxon>
        <taxon>Mucoromycotina</taxon>
        <taxon>Mucoromycetes</taxon>
        <taxon>Mucorales</taxon>
        <taxon>Mucorineae</taxon>
        <taxon>Mucoraceae</taxon>
        <taxon>Apophysomyces</taxon>
    </lineage>
</organism>
<evidence type="ECO:0000256" key="5">
    <source>
        <dbReference type="ARBA" id="ARBA00038137"/>
    </source>
</evidence>
<dbReference type="GO" id="GO:0005085">
    <property type="term" value="F:guanyl-nucleotide exchange factor activity"/>
    <property type="evidence" value="ECO:0007669"/>
    <property type="project" value="UniProtKB-KW"/>
</dbReference>
<dbReference type="PROSITE" id="PS51834">
    <property type="entry name" value="DENN_FLCN_SMCR8"/>
    <property type="match status" value="1"/>
</dbReference>
<gene>
    <name evidence="8" type="primary">SMCR8</name>
    <name evidence="8" type="ORF">EC973_001267</name>
</gene>
<proteinExistence type="inferred from homology"/>
<dbReference type="GO" id="GO:0006914">
    <property type="term" value="P:autophagy"/>
    <property type="evidence" value="ECO:0007669"/>
    <property type="project" value="UniProtKB-KW"/>
</dbReference>
<keyword evidence="3" id="KW-0344">Guanine-nucleotide releasing factor</keyword>
<keyword evidence="4" id="KW-0072">Autophagy</keyword>
<dbReference type="EMBL" id="JABAYA010000128">
    <property type="protein sequence ID" value="KAF7724142.1"/>
    <property type="molecule type" value="Genomic_DNA"/>
</dbReference>
<evidence type="ECO:0000256" key="4">
    <source>
        <dbReference type="ARBA" id="ARBA00023006"/>
    </source>
</evidence>
<reference evidence="8" key="1">
    <citation type="submission" date="2020-01" db="EMBL/GenBank/DDBJ databases">
        <title>Genome Sequencing of Three Apophysomyces-Like Fungal Strains Confirms a Novel Fungal Genus in the Mucoromycota with divergent Burkholderia-like Endosymbiotic Bacteria.</title>
        <authorList>
            <person name="Stajich J.E."/>
            <person name="Macias A.M."/>
            <person name="Carter-House D."/>
            <person name="Lovett B."/>
            <person name="Kasson L.R."/>
            <person name="Berry K."/>
            <person name="Grigoriev I."/>
            <person name="Chang Y."/>
            <person name="Spatafora J."/>
            <person name="Kasson M.T."/>
        </authorList>
    </citation>
    <scope>NUCLEOTIDE SEQUENCE</scope>
    <source>
        <strain evidence="8">NRRL A-21654</strain>
    </source>
</reference>
<keyword evidence="9" id="KW-1185">Reference proteome</keyword>
<evidence type="ECO:0000256" key="1">
    <source>
        <dbReference type="ARBA" id="ARBA00004496"/>
    </source>
</evidence>
<comment type="caution">
    <text evidence="8">The sequence shown here is derived from an EMBL/GenBank/DDBJ whole genome shotgun (WGS) entry which is preliminary data.</text>
</comment>
<dbReference type="OrthoDB" id="2289278at2759"/>
<dbReference type="GO" id="GO:0032045">
    <property type="term" value="C:guanyl-nucleotide exchange factor complex"/>
    <property type="evidence" value="ECO:0007669"/>
    <property type="project" value="TreeGrafter"/>
</dbReference>
<feature type="compositionally biased region" description="Low complexity" evidence="6">
    <location>
        <begin position="496"/>
        <end position="506"/>
    </location>
</feature>
<evidence type="ECO:0000256" key="3">
    <source>
        <dbReference type="ARBA" id="ARBA00022658"/>
    </source>
</evidence>
<feature type="region of interest" description="Disordered" evidence="6">
    <location>
        <begin position="872"/>
        <end position="923"/>
    </location>
</feature>